<proteinExistence type="predicted"/>
<protein>
    <submittedName>
        <fullName evidence="2">Uncharacterized protein</fullName>
    </submittedName>
</protein>
<evidence type="ECO:0000256" key="1">
    <source>
        <dbReference type="SAM" id="MobiDB-lite"/>
    </source>
</evidence>
<evidence type="ECO:0000313" key="2">
    <source>
        <dbReference type="EMBL" id="KAF6444334.1"/>
    </source>
</evidence>
<dbReference type="EMBL" id="JACASF010000012">
    <property type="protein sequence ID" value="KAF6444334.1"/>
    <property type="molecule type" value="Genomic_DNA"/>
</dbReference>
<gene>
    <name evidence="2" type="ORF">HJG59_008625</name>
</gene>
<sequence length="153" mass="16749">MQQRRTIHRHAHTSTCARTHIQLHAHLRRPRPGPLQPSDRSCAPWGLSATSPGRALLVPAMACIWVRDSGVHLRVNAMCTPAVFTLHPYSDCAHSCSLLHPPLHGAKPGAVRAGGQLPGPQPEPTGLHGSESLQRPWQVPRPGALIWLPQNWD</sequence>
<reference evidence="2 3" key="1">
    <citation type="journal article" date="2020" name="Nature">
        <title>Six reference-quality genomes reveal evolution of bat adaptations.</title>
        <authorList>
            <person name="Jebb D."/>
            <person name="Huang Z."/>
            <person name="Pippel M."/>
            <person name="Hughes G.M."/>
            <person name="Lavrichenko K."/>
            <person name="Devanna P."/>
            <person name="Winkler S."/>
            <person name="Jermiin L.S."/>
            <person name="Skirmuntt E.C."/>
            <person name="Katzourakis A."/>
            <person name="Burkitt-Gray L."/>
            <person name="Ray D.A."/>
            <person name="Sullivan K.A.M."/>
            <person name="Roscito J.G."/>
            <person name="Kirilenko B.M."/>
            <person name="Davalos L.M."/>
            <person name="Corthals A.P."/>
            <person name="Power M.L."/>
            <person name="Jones G."/>
            <person name="Ransome R.D."/>
            <person name="Dechmann D.K.N."/>
            <person name="Locatelli A.G."/>
            <person name="Puechmaille S.J."/>
            <person name="Fedrigo O."/>
            <person name="Jarvis E.D."/>
            <person name="Hiller M."/>
            <person name="Vernes S.C."/>
            <person name="Myers E.W."/>
            <person name="Teeling E.C."/>
        </authorList>
    </citation>
    <scope>NUCLEOTIDE SEQUENCE [LARGE SCALE GENOMIC DNA]</scope>
    <source>
        <strain evidence="2">MMolMol1</strain>
        <tissue evidence="2">Muscle</tissue>
    </source>
</reference>
<dbReference type="InParanoid" id="A0A7J8F9B1"/>
<dbReference type="Proteomes" id="UP000550707">
    <property type="component" value="Unassembled WGS sequence"/>
</dbReference>
<keyword evidence="3" id="KW-1185">Reference proteome</keyword>
<name>A0A7J8F9B1_MOLMO</name>
<organism evidence="2 3">
    <name type="scientific">Molossus molossus</name>
    <name type="common">Pallas' mastiff bat</name>
    <name type="synonym">Vespertilio molossus</name>
    <dbReference type="NCBI Taxonomy" id="27622"/>
    <lineage>
        <taxon>Eukaryota</taxon>
        <taxon>Metazoa</taxon>
        <taxon>Chordata</taxon>
        <taxon>Craniata</taxon>
        <taxon>Vertebrata</taxon>
        <taxon>Euteleostomi</taxon>
        <taxon>Mammalia</taxon>
        <taxon>Eutheria</taxon>
        <taxon>Laurasiatheria</taxon>
        <taxon>Chiroptera</taxon>
        <taxon>Yangochiroptera</taxon>
        <taxon>Molossidae</taxon>
        <taxon>Molossus</taxon>
    </lineage>
</organism>
<feature type="region of interest" description="Disordered" evidence="1">
    <location>
        <begin position="107"/>
        <end position="134"/>
    </location>
</feature>
<comment type="caution">
    <text evidence="2">The sequence shown here is derived from an EMBL/GenBank/DDBJ whole genome shotgun (WGS) entry which is preliminary data.</text>
</comment>
<accession>A0A7J8F9B1</accession>
<dbReference type="AlphaFoldDB" id="A0A7J8F9B1"/>
<evidence type="ECO:0000313" key="3">
    <source>
        <dbReference type="Proteomes" id="UP000550707"/>
    </source>
</evidence>